<proteinExistence type="predicted"/>
<feature type="compositionally biased region" description="Basic and acidic residues" evidence="1">
    <location>
        <begin position="9"/>
        <end position="33"/>
    </location>
</feature>
<dbReference type="RefSeq" id="WP_310519919.1">
    <property type="nucleotide sequence ID" value="NZ_BAABBS010000003.1"/>
</dbReference>
<protein>
    <submittedName>
        <fullName evidence="2">Antitoxin</fullName>
    </submittedName>
</protein>
<accession>A0ABU1FHR2</accession>
<evidence type="ECO:0000256" key="1">
    <source>
        <dbReference type="SAM" id="MobiDB-lite"/>
    </source>
</evidence>
<gene>
    <name evidence="2" type="ORF">RH861_04370</name>
</gene>
<comment type="caution">
    <text evidence="2">The sequence shown here is derived from an EMBL/GenBank/DDBJ whole genome shotgun (WGS) entry which is preliminary data.</text>
</comment>
<keyword evidence="3" id="KW-1185">Reference proteome</keyword>
<feature type="region of interest" description="Disordered" evidence="1">
    <location>
        <begin position="1"/>
        <end position="60"/>
    </location>
</feature>
<sequence>MADFGNLGDKAKDFADSEKGEDLTDQGLDRADDAADTVSGGKFDEQTDAARDAGDRRFGQ</sequence>
<evidence type="ECO:0000313" key="2">
    <source>
        <dbReference type="EMBL" id="MDR5691293.1"/>
    </source>
</evidence>
<dbReference type="Proteomes" id="UP001260072">
    <property type="component" value="Unassembled WGS sequence"/>
</dbReference>
<dbReference type="InterPro" id="IPR028037">
    <property type="entry name" value="Antitoxin_Rv0909/MT0933"/>
</dbReference>
<organism evidence="2 3">
    <name type="scientific">Agromyces indicus</name>
    <dbReference type="NCBI Taxonomy" id="758919"/>
    <lineage>
        <taxon>Bacteria</taxon>
        <taxon>Bacillati</taxon>
        <taxon>Actinomycetota</taxon>
        <taxon>Actinomycetes</taxon>
        <taxon>Micrococcales</taxon>
        <taxon>Microbacteriaceae</taxon>
        <taxon>Agromyces</taxon>
    </lineage>
</organism>
<name>A0ABU1FHR2_9MICO</name>
<reference evidence="3" key="1">
    <citation type="submission" date="2023-07" db="EMBL/GenBank/DDBJ databases">
        <title>Description of three actinobacteria isolated from air of manufacturing shop in a pharmaceutical factory.</title>
        <authorList>
            <person name="Zhang D.-F."/>
        </authorList>
    </citation>
    <scope>NUCLEOTIDE SEQUENCE [LARGE SCALE GENOMIC DNA]</scope>
    <source>
        <strain evidence="3">CCTCC AB 2011122</strain>
    </source>
</reference>
<feature type="compositionally biased region" description="Basic and acidic residues" evidence="1">
    <location>
        <begin position="42"/>
        <end position="60"/>
    </location>
</feature>
<dbReference type="EMBL" id="JAVKGS010000001">
    <property type="protein sequence ID" value="MDR5691293.1"/>
    <property type="molecule type" value="Genomic_DNA"/>
</dbReference>
<dbReference type="Pfam" id="PF14013">
    <property type="entry name" value="MT0933_antitox"/>
    <property type="match status" value="1"/>
</dbReference>
<evidence type="ECO:0000313" key="3">
    <source>
        <dbReference type="Proteomes" id="UP001260072"/>
    </source>
</evidence>